<dbReference type="AlphaFoldDB" id="A0A0H3AAC3"/>
<evidence type="ECO:0000259" key="6">
    <source>
        <dbReference type="PROSITE" id="PS51898"/>
    </source>
</evidence>
<dbReference type="PROSITE" id="PS51898">
    <property type="entry name" value="TYR_RECOMBINASE"/>
    <property type="match status" value="1"/>
</dbReference>
<dbReference type="Pfam" id="PF00589">
    <property type="entry name" value="Phage_integrase"/>
    <property type="match status" value="1"/>
</dbReference>
<dbReference type="Gene3D" id="1.10.443.10">
    <property type="entry name" value="Intergrase catalytic core"/>
    <property type="match status" value="1"/>
</dbReference>
<evidence type="ECO:0000313" key="8">
    <source>
        <dbReference type="EMBL" id="ABM28505.1"/>
    </source>
</evidence>
<accession>A0A0H3AAC3</accession>
<dbReference type="InterPro" id="IPR010998">
    <property type="entry name" value="Integrase_recombinase_N"/>
</dbReference>
<dbReference type="Proteomes" id="UP000009173">
    <property type="component" value="Chromosome"/>
</dbReference>
<dbReference type="GO" id="GO:0003677">
    <property type="term" value="F:DNA binding"/>
    <property type="evidence" value="ECO:0007669"/>
    <property type="project" value="UniProtKB-UniRule"/>
</dbReference>
<evidence type="ECO:0000259" key="7">
    <source>
        <dbReference type="PROSITE" id="PS51900"/>
    </source>
</evidence>
<feature type="domain" description="Tyr recombinase" evidence="6">
    <location>
        <begin position="163"/>
        <end position="335"/>
    </location>
</feature>
<keyword evidence="2" id="KW-0229">DNA integration</keyword>
<dbReference type="InterPro" id="IPR002104">
    <property type="entry name" value="Integrase_catalytic"/>
</dbReference>
<dbReference type="InterPro" id="IPR044068">
    <property type="entry name" value="CB"/>
</dbReference>
<dbReference type="InterPro" id="IPR053876">
    <property type="entry name" value="Phage_int_M"/>
</dbReference>
<dbReference type="Pfam" id="PF22022">
    <property type="entry name" value="Phage_int_M"/>
    <property type="match status" value="1"/>
</dbReference>
<protein>
    <submittedName>
        <fullName evidence="8">Phage integrase family protein</fullName>
    </submittedName>
</protein>
<dbReference type="CDD" id="cd00796">
    <property type="entry name" value="INT_Rci_Hp1_C"/>
    <property type="match status" value="1"/>
</dbReference>
<dbReference type="GO" id="GO:0006310">
    <property type="term" value="P:DNA recombination"/>
    <property type="evidence" value="ECO:0007669"/>
    <property type="project" value="UniProtKB-KW"/>
</dbReference>
<dbReference type="SUPFAM" id="SSF56349">
    <property type="entry name" value="DNA breaking-rejoining enzymes"/>
    <property type="match status" value="1"/>
</dbReference>
<dbReference type="Gene3D" id="1.10.150.130">
    <property type="match status" value="1"/>
</dbReference>
<dbReference type="GO" id="GO:0015074">
    <property type="term" value="P:DNA integration"/>
    <property type="evidence" value="ECO:0007669"/>
    <property type="project" value="UniProtKB-KW"/>
</dbReference>
<dbReference type="PROSITE" id="PS51900">
    <property type="entry name" value="CB"/>
    <property type="match status" value="1"/>
</dbReference>
<dbReference type="RefSeq" id="WP_011792302.1">
    <property type="nucleotide sequence ID" value="NC_008751.1"/>
</dbReference>
<dbReference type="EMBL" id="CP000527">
    <property type="protein sequence ID" value="ABM28505.1"/>
    <property type="molecule type" value="Genomic_DNA"/>
</dbReference>
<reference evidence="9" key="1">
    <citation type="journal article" date="2009" name="Environ. Microbiol.">
        <title>Contribution of mobile genetic elements to Desulfovibrio vulgaris genome plasticity.</title>
        <authorList>
            <person name="Walker C.B."/>
            <person name="Stolyar S."/>
            <person name="Chivian D."/>
            <person name="Pinel N."/>
            <person name="Gabster J.A."/>
            <person name="Dehal P.S."/>
            <person name="He Z."/>
            <person name="Yang Z.K."/>
            <person name="Yen H.C."/>
            <person name="Zhou J."/>
            <person name="Wall J.D."/>
            <person name="Hazen T.C."/>
            <person name="Arkin A.P."/>
            <person name="Stahl D.A."/>
        </authorList>
    </citation>
    <scope>NUCLEOTIDE SEQUENCE [LARGE SCALE GENOMIC DNA]</scope>
    <source>
        <strain evidence="9">DP4</strain>
    </source>
</reference>
<gene>
    <name evidence="8" type="ordered locus">Dvul_1487</name>
</gene>
<evidence type="ECO:0000256" key="2">
    <source>
        <dbReference type="ARBA" id="ARBA00022908"/>
    </source>
</evidence>
<sequence length="342" mass="39036">MSVHQKKNGTWFVHYRVSGEKNPRQEYFGVGDEAKKKAQIRDAEIKLQKASGQRPVPSNGEYLDTVAQAYVTDRKLAGASAKWLAEISWLLNKFVLPELTKAPIDDIRYPDVIAFVDRQWGDRALATRQRYLGYLKAIFRFAVEHGYAKNNPLAKWKKVREPKRDMRLTVEDLGKIMRHAAPHLRWAIEVEWELGTRPGPTELFRIRWDDVDFAQCIVHVRGTKTHEANRVIPILPEFRDRLAATKAAMGGEYVVSYKGEPVKRLNKALQRAAERAGIGYPVRMYDIRHLYASVMLANGSDLAAVSKILGHSTIATTQEHYYHVLKGEMGRAIASRPKLDFD</sequence>
<dbReference type="PANTHER" id="PTHR30629">
    <property type="entry name" value="PROPHAGE INTEGRASE"/>
    <property type="match status" value="1"/>
</dbReference>
<proteinExistence type="inferred from homology"/>
<dbReference type="InterPro" id="IPR050808">
    <property type="entry name" value="Phage_Integrase"/>
</dbReference>
<evidence type="ECO:0000256" key="5">
    <source>
        <dbReference type="PROSITE-ProRule" id="PRU01248"/>
    </source>
</evidence>
<name>A0A0H3AAC3_NITV4</name>
<dbReference type="InterPro" id="IPR013762">
    <property type="entry name" value="Integrase-like_cat_sf"/>
</dbReference>
<organism evidence="8 9">
    <name type="scientific">Nitratidesulfovibrio vulgaris (strain DP4)</name>
    <name type="common">Desulfovibrio vulgaris</name>
    <dbReference type="NCBI Taxonomy" id="391774"/>
    <lineage>
        <taxon>Bacteria</taxon>
        <taxon>Pseudomonadati</taxon>
        <taxon>Thermodesulfobacteriota</taxon>
        <taxon>Desulfovibrionia</taxon>
        <taxon>Desulfovibrionales</taxon>
        <taxon>Desulfovibrionaceae</taxon>
        <taxon>Nitratidesulfovibrio</taxon>
    </lineage>
</organism>
<comment type="similarity">
    <text evidence="1">Belongs to the 'phage' integrase family.</text>
</comment>
<evidence type="ECO:0000256" key="4">
    <source>
        <dbReference type="ARBA" id="ARBA00023172"/>
    </source>
</evidence>
<keyword evidence="4" id="KW-0233">DNA recombination</keyword>
<dbReference type="InterPro" id="IPR011010">
    <property type="entry name" value="DNA_brk_join_enz"/>
</dbReference>
<evidence type="ECO:0000256" key="1">
    <source>
        <dbReference type="ARBA" id="ARBA00008857"/>
    </source>
</evidence>
<dbReference type="PANTHER" id="PTHR30629:SF6">
    <property type="entry name" value="PROPHAGE INTEGRASE INTA-RELATED"/>
    <property type="match status" value="1"/>
</dbReference>
<evidence type="ECO:0000313" key="9">
    <source>
        <dbReference type="Proteomes" id="UP000009173"/>
    </source>
</evidence>
<keyword evidence="3 5" id="KW-0238">DNA-binding</keyword>
<dbReference type="KEGG" id="dvl:Dvul_1487"/>
<evidence type="ECO:0000256" key="3">
    <source>
        <dbReference type="ARBA" id="ARBA00023125"/>
    </source>
</evidence>
<dbReference type="HOGENOM" id="CLU_027562_17_7_7"/>
<feature type="domain" description="Core-binding (CB)" evidence="7">
    <location>
        <begin position="61"/>
        <end position="143"/>
    </location>
</feature>